<gene>
    <name evidence="4" type="ORF">CEURO_LOCUS19322</name>
</gene>
<feature type="region of interest" description="Disordered" evidence="1">
    <location>
        <begin position="325"/>
        <end position="351"/>
    </location>
</feature>
<dbReference type="OrthoDB" id="671678at2759"/>
<organism evidence="4 5">
    <name type="scientific">Cuscuta europaea</name>
    <name type="common">European dodder</name>
    <dbReference type="NCBI Taxonomy" id="41803"/>
    <lineage>
        <taxon>Eukaryota</taxon>
        <taxon>Viridiplantae</taxon>
        <taxon>Streptophyta</taxon>
        <taxon>Embryophyta</taxon>
        <taxon>Tracheophyta</taxon>
        <taxon>Spermatophyta</taxon>
        <taxon>Magnoliopsida</taxon>
        <taxon>eudicotyledons</taxon>
        <taxon>Gunneridae</taxon>
        <taxon>Pentapetalae</taxon>
        <taxon>asterids</taxon>
        <taxon>lamiids</taxon>
        <taxon>Solanales</taxon>
        <taxon>Convolvulaceae</taxon>
        <taxon>Cuscuteae</taxon>
        <taxon>Cuscuta</taxon>
        <taxon>Cuscuta subgen. Cuscuta</taxon>
    </lineage>
</organism>
<protein>
    <recommendedName>
        <fullName evidence="3">Transposase (putative) gypsy type domain-containing protein</fullName>
    </recommendedName>
</protein>
<feature type="region of interest" description="Disordered" evidence="1">
    <location>
        <begin position="1"/>
        <end position="54"/>
    </location>
</feature>
<evidence type="ECO:0000313" key="4">
    <source>
        <dbReference type="EMBL" id="CAH9111598.1"/>
    </source>
</evidence>
<evidence type="ECO:0000256" key="2">
    <source>
        <dbReference type="SAM" id="Phobius"/>
    </source>
</evidence>
<evidence type="ECO:0000259" key="3">
    <source>
        <dbReference type="Pfam" id="PF04195"/>
    </source>
</evidence>
<feature type="compositionally biased region" description="Basic and acidic residues" evidence="1">
    <location>
        <begin position="325"/>
        <end position="335"/>
    </location>
</feature>
<feature type="transmembrane region" description="Helical" evidence="2">
    <location>
        <begin position="293"/>
        <end position="316"/>
    </location>
</feature>
<dbReference type="Pfam" id="PF04195">
    <property type="entry name" value="Transposase_28"/>
    <property type="match status" value="1"/>
</dbReference>
<sequence>MYYSSSSESEEMPLIRKSKTSTGNQAEGSSSQTPKLANTQVSKPIEQPQEDGCLSGDDLQVYNKGMSERPPRIALHFNRIRKHKQRLPEDVERQLSQLLPPPREYYAGFIRHPMRHRPGHVLVHLDALTAGLRFPLHSFIVEFLHRVAVLPAQFVPSTYRILTGFIIRCHELRITPSVDLFLYHYCYQPYWTTGYLKLVARSDRQLFTENVTPQADWEERFLFVRVGDSLPFPDRWNAYPVRDSLPRVDAVLRSQAESLRMGGTRSLRSFVTASSMLSAEIGKHSRVLTRSSFALAIQLSYFLFLFLVGVISPIPVRRSISSAKGKEKMIADRDSAGQTRKKRKGNDGDHLIPIDHVVDLTGPEVEPKSSVPANRPTPVLTATPIDDRMFVEFSNMGPRSEGRYLFGLMPSSMWCHTAIKVPPSFTNLTHWSDLFEAGHQEALKAGVYYHKAFLAAEKEMKALASDRDDSQVLLSAARKLATDLQEQAKEGEKAKAALDEMQETSHRRDRELKELRAKVRAAESAGIKFDKAVGDHLPEPYTVNTSQIAQQSVVDFQRGKALNLALENTARQFLGPHLGQFLRESSDPIKAGIDLLDSTPEGKSFLDVLTEKTVKQSQDLLLDRNLELILERFPKPFDPDELGFDDLFGNTYDRVMEKRSKAAPDDAVQAGSSQPTSSPNDDHPLV</sequence>
<evidence type="ECO:0000313" key="5">
    <source>
        <dbReference type="Proteomes" id="UP001152484"/>
    </source>
</evidence>
<keyword evidence="2" id="KW-0472">Membrane</keyword>
<keyword evidence="2" id="KW-0812">Transmembrane</keyword>
<feature type="compositionally biased region" description="Polar residues" evidence="1">
    <location>
        <begin position="20"/>
        <end position="42"/>
    </location>
</feature>
<accession>A0A9P0ZT94</accession>
<reference evidence="4" key="1">
    <citation type="submission" date="2022-07" db="EMBL/GenBank/DDBJ databases">
        <authorList>
            <person name="Macas J."/>
            <person name="Novak P."/>
            <person name="Neumann P."/>
        </authorList>
    </citation>
    <scope>NUCLEOTIDE SEQUENCE</scope>
</reference>
<feature type="region of interest" description="Disordered" evidence="1">
    <location>
        <begin position="487"/>
        <end position="511"/>
    </location>
</feature>
<dbReference type="EMBL" id="CAMAPE010000054">
    <property type="protein sequence ID" value="CAH9111598.1"/>
    <property type="molecule type" value="Genomic_DNA"/>
</dbReference>
<keyword evidence="5" id="KW-1185">Reference proteome</keyword>
<dbReference type="PANTHER" id="PTHR31099:SF28">
    <property type="entry name" value="F5J5.12"/>
    <property type="match status" value="1"/>
</dbReference>
<name>A0A9P0ZT94_CUSEU</name>
<proteinExistence type="predicted"/>
<dbReference type="InterPro" id="IPR007321">
    <property type="entry name" value="Transposase_28"/>
</dbReference>
<dbReference type="Proteomes" id="UP001152484">
    <property type="component" value="Unassembled WGS sequence"/>
</dbReference>
<feature type="domain" description="Transposase (putative) gypsy type" evidence="3">
    <location>
        <begin position="123"/>
        <end position="187"/>
    </location>
</feature>
<feature type="compositionally biased region" description="Polar residues" evidence="1">
    <location>
        <begin position="670"/>
        <end position="679"/>
    </location>
</feature>
<comment type="caution">
    <text evidence="4">The sequence shown here is derived from an EMBL/GenBank/DDBJ whole genome shotgun (WGS) entry which is preliminary data.</text>
</comment>
<evidence type="ECO:0000256" key="1">
    <source>
        <dbReference type="SAM" id="MobiDB-lite"/>
    </source>
</evidence>
<dbReference type="PANTHER" id="PTHR31099">
    <property type="entry name" value="OS06G0165300 PROTEIN"/>
    <property type="match status" value="1"/>
</dbReference>
<keyword evidence="2" id="KW-1133">Transmembrane helix</keyword>
<dbReference type="AlphaFoldDB" id="A0A9P0ZT94"/>
<feature type="region of interest" description="Disordered" evidence="1">
    <location>
        <begin position="658"/>
        <end position="686"/>
    </location>
</feature>